<evidence type="ECO:0000313" key="2">
    <source>
        <dbReference type="Proteomes" id="UP001059745"/>
    </source>
</evidence>
<evidence type="ECO:0000313" key="1">
    <source>
        <dbReference type="EMBL" id="UWX75392.1"/>
    </source>
</evidence>
<dbReference type="Proteomes" id="UP001059745">
    <property type="component" value="Plasmid unnamed2"/>
</dbReference>
<dbReference type="EMBL" id="CP104217">
    <property type="protein sequence ID" value="UWX75392.1"/>
    <property type="molecule type" value="Genomic_DNA"/>
</dbReference>
<organism evidence="1 2">
    <name type="scientific">Burkholderia gladioli</name>
    <name type="common">Pseudomonas marginata</name>
    <name type="synonym">Phytomonas marginata</name>
    <dbReference type="NCBI Taxonomy" id="28095"/>
    <lineage>
        <taxon>Bacteria</taxon>
        <taxon>Pseudomonadati</taxon>
        <taxon>Pseudomonadota</taxon>
        <taxon>Betaproteobacteria</taxon>
        <taxon>Burkholderiales</taxon>
        <taxon>Burkholderiaceae</taxon>
        <taxon>Burkholderia</taxon>
    </lineage>
</organism>
<dbReference type="AlphaFoldDB" id="A0AB38U5Z7"/>
<protein>
    <recommendedName>
        <fullName evidence="3">Transposase</fullName>
    </recommendedName>
</protein>
<evidence type="ECO:0008006" key="3">
    <source>
        <dbReference type="Google" id="ProtNLM"/>
    </source>
</evidence>
<dbReference type="RefSeq" id="WP_164465441.1">
    <property type="nucleotide sequence ID" value="NZ_CADEWT010000013.1"/>
</dbReference>
<gene>
    <name evidence="1" type="ORF">NYZ96_35770</name>
</gene>
<geneLocation type="plasmid" evidence="1 2">
    <name>unnamed2</name>
</geneLocation>
<proteinExistence type="predicted"/>
<name>A0AB38U5Z7_BURGA</name>
<accession>A0AB38U5Z7</accession>
<sequence>MRELRFLLTAVNRLIVTADRHPAGARCVLRLAVLYSALELARMAVALAGG</sequence>
<keyword evidence="1" id="KW-0614">Plasmid</keyword>
<reference evidence="1" key="1">
    <citation type="submission" date="2022-09" db="EMBL/GenBank/DDBJ databases">
        <title>Genomic of Burkholderia gladioli.</title>
        <authorList>
            <person name="Wu H."/>
        </authorList>
    </citation>
    <scope>NUCLEOTIDE SEQUENCE</scope>
    <source>
        <strain evidence="1">ZN-S4</strain>
        <plasmid evidence="1">unnamed2</plasmid>
    </source>
</reference>